<evidence type="ECO:0008006" key="3">
    <source>
        <dbReference type="Google" id="ProtNLM"/>
    </source>
</evidence>
<comment type="caution">
    <text evidence="1">The sequence shown here is derived from an EMBL/GenBank/DDBJ whole genome shotgun (WGS) entry which is preliminary data.</text>
</comment>
<dbReference type="EMBL" id="DQAY01000075">
    <property type="protein sequence ID" value="HCO23923.1"/>
    <property type="molecule type" value="Genomic_DNA"/>
</dbReference>
<dbReference type="Proteomes" id="UP000263642">
    <property type="component" value="Unassembled WGS sequence"/>
</dbReference>
<sequence>MSKEHSNSKPKRTRRSFTEEFKIEAVKMVTEQGYKVSEVARSLDVNENLIHHWKAKFSQPESDTENEELKRLREENKRLRMERDILPLEMSIPNSHFLLPLCF</sequence>
<dbReference type="AlphaFoldDB" id="A0A3D3R527"/>
<protein>
    <recommendedName>
        <fullName evidence="3">Transposase</fullName>
    </recommendedName>
</protein>
<gene>
    <name evidence="1" type="ORF">DIT97_13055</name>
</gene>
<reference evidence="1 2" key="1">
    <citation type="journal article" date="2018" name="Nat. Biotechnol.">
        <title>A standardized bacterial taxonomy based on genome phylogeny substantially revises the tree of life.</title>
        <authorList>
            <person name="Parks D.H."/>
            <person name="Chuvochina M."/>
            <person name="Waite D.W."/>
            <person name="Rinke C."/>
            <person name="Skarshewski A."/>
            <person name="Chaumeil P.A."/>
            <person name="Hugenholtz P."/>
        </authorList>
    </citation>
    <scope>NUCLEOTIDE SEQUENCE [LARGE SCALE GENOMIC DNA]</scope>
    <source>
        <strain evidence="1">UBA9375</strain>
    </source>
</reference>
<dbReference type="PANTHER" id="PTHR33215">
    <property type="entry name" value="PROTEIN DISTAL ANTENNA"/>
    <property type="match status" value="1"/>
</dbReference>
<name>A0A3D3R527_9PLAN</name>
<dbReference type="GO" id="GO:0004803">
    <property type="term" value="F:transposase activity"/>
    <property type="evidence" value="ECO:0007669"/>
    <property type="project" value="InterPro"/>
</dbReference>
<dbReference type="InterPro" id="IPR002514">
    <property type="entry name" value="Transposase_8"/>
</dbReference>
<dbReference type="InterPro" id="IPR051839">
    <property type="entry name" value="RD_transcriptional_regulator"/>
</dbReference>
<dbReference type="GO" id="GO:0006313">
    <property type="term" value="P:DNA transposition"/>
    <property type="evidence" value="ECO:0007669"/>
    <property type="project" value="InterPro"/>
</dbReference>
<evidence type="ECO:0000313" key="1">
    <source>
        <dbReference type="EMBL" id="HCO23923.1"/>
    </source>
</evidence>
<dbReference type="PANTHER" id="PTHR33215:SF13">
    <property type="entry name" value="PROTEIN DISTAL ANTENNA"/>
    <property type="match status" value="1"/>
</dbReference>
<organism evidence="1 2">
    <name type="scientific">Gimesia maris</name>
    <dbReference type="NCBI Taxonomy" id="122"/>
    <lineage>
        <taxon>Bacteria</taxon>
        <taxon>Pseudomonadati</taxon>
        <taxon>Planctomycetota</taxon>
        <taxon>Planctomycetia</taxon>
        <taxon>Planctomycetales</taxon>
        <taxon>Planctomycetaceae</taxon>
        <taxon>Gimesia</taxon>
    </lineage>
</organism>
<dbReference type="Pfam" id="PF01527">
    <property type="entry name" value="HTH_Tnp_1"/>
    <property type="match status" value="1"/>
</dbReference>
<dbReference type="InterPro" id="IPR009057">
    <property type="entry name" value="Homeodomain-like_sf"/>
</dbReference>
<proteinExistence type="predicted"/>
<evidence type="ECO:0000313" key="2">
    <source>
        <dbReference type="Proteomes" id="UP000263642"/>
    </source>
</evidence>
<accession>A0A3D3R527</accession>
<dbReference type="GO" id="GO:0003677">
    <property type="term" value="F:DNA binding"/>
    <property type="evidence" value="ECO:0007669"/>
    <property type="project" value="InterPro"/>
</dbReference>
<dbReference type="SUPFAM" id="SSF46689">
    <property type="entry name" value="Homeodomain-like"/>
    <property type="match status" value="1"/>
</dbReference>
<dbReference type="Gene3D" id="1.10.10.60">
    <property type="entry name" value="Homeodomain-like"/>
    <property type="match status" value="1"/>
</dbReference>